<protein>
    <submittedName>
        <fullName evidence="2">Uncharacterized protein</fullName>
    </submittedName>
</protein>
<sequence length="401" mass="45936">MGINPIVCPTPGNFDRDWTPSVSSLSFDREPEERSSPLHQHASDQLDFLEVEDRGGRRTNDKQPTCIRYLIEWKVMLNNRVVKKDTEQDLVLKPSSYWGQIKENAENTIRRKNKRNQRVRSDDTEVTVSVNDRSQDDLTKTFDNTNVEEKQLLMWGNLLRLPGKRLKLRISINYIEDSDLSLSRNVDKRGSASVTKGMLTERDRRIDAEHASGQPSVWRDVYKTMRCPGPPCRHEGQYCWQDPVGKKHYKLRTHHLKSLVKFVERGGTIETHDDVPGDVRQQLYAEEEQRLEKPKKNPHHPMNGSMCPPVINNINVLPAHSSQHSLTGTDPVSSNTILADFIDISGPLDTAVEEYTAWQKSRVRRVTFKEQIAKAGEVALEDVVGIQGNIDLSRRRRTSVL</sequence>
<dbReference type="AlphaFoldDB" id="A0A1E3BK16"/>
<keyword evidence="3" id="KW-1185">Reference proteome</keyword>
<gene>
    <name evidence="2" type="ORF">SI65_04174</name>
</gene>
<dbReference type="OrthoDB" id="4232626at2759"/>
<dbReference type="Proteomes" id="UP000094569">
    <property type="component" value="Unassembled WGS sequence"/>
</dbReference>
<dbReference type="EMBL" id="JXNT01000003">
    <property type="protein sequence ID" value="ODM21121.1"/>
    <property type="molecule type" value="Genomic_DNA"/>
</dbReference>
<dbReference type="VEuPathDB" id="FungiDB:SI65_04174"/>
<dbReference type="STRING" id="573508.A0A1E3BK16"/>
<organism evidence="2 3">
    <name type="scientific">Aspergillus cristatus</name>
    <name type="common">Chinese Fuzhuan brick tea-fermentation fungus</name>
    <name type="synonym">Eurotium cristatum</name>
    <dbReference type="NCBI Taxonomy" id="573508"/>
    <lineage>
        <taxon>Eukaryota</taxon>
        <taxon>Fungi</taxon>
        <taxon>Dikarya</taxon>
        <taxon>Ascomycota</taxon>
        <taxon>Pezizomycotina</taxon>
        <taxon>Eurotiomycetes</taxon>
        <taxon>Eurotiomycetidae</taxon>
        <taxon>Eurotiales</taxon>
        <taxon>Aspergillaceae</taxon>
        <taxon>Aspergillus</taxon>
        <taxon>Aspergillus subgen. Aspergillus</taxon>
    </lineage>
</organism>
<feature type="compositionally biased region" description="Basic and acidic residues" evidence="1">
    <location>
        <begin position="51"/>
        <end position="60"/>
    </location>
</feature>
<evidence type="ECO:0000313" key="3">
    <source>
        <dbReference type="Proteomes" id="UP000094569"/>
    </source>
</evidence>
<evidence type="ECO:0000313" key="2">
    <source>
        <dbReference type="EMBL" id="ODM21121.1"/>
    </source>
</evidence>
<comment type="caution">
    <text evidence="2">The sequence shown here is derived from an EMBL/GenBank/DDBJ whole genome shotgun (WGS) entry which is preliminary data.</text>
</comment>
<proteinExistence type="predicted"/>
<reference evidence="2 3" key="1">
    <citation type="journal article" date="2016" name="BMC Genomics">
        <title>Comparative genomic and transcriptomic analyses of the Fuzhuan brick tea-fermentation fungus Aspergillus cristatus.</title>
        <authorList>
            <person name="Ge Y."/>
            <person name="Wang Y."/>
            <person name="Liu Y."/>
            <person name="Tan Y."/>
            <person name="Ren X."/>
            <person name="Zhang X."/>
            <person name="Hyde K.D."/>
            <person name="Liu Y."/>
            <person name="Liu Z."/>
        </authorList>
    </citation>
    <scope>NUCLEOTIDE SEQUENCE [LARGE SCALE GENOMIC DNA]</scope>
    <source>
        <strain evidence="2 3">GZAAS20.1005</strain>
    </source>
</reference>
<evidence type="ECO:0000256" key="1">
    <source>
        <dbReference type="SAM" id="MobiDB-lite"/>
    </source>
</evidence>
<name>A0A1E3BK16_ASPCR</name>
<feature type="compositionally biased region" description="Basic and acidic residues" evidence="1">
    <location>
        <begin position="27"/>
        <end position="44"/>
    </location>
</feature>
<feature type="region of interest" description="Disordered" evidence="1">
    <location>
        <begin position="23"/>
        <end position="60"/>
    </location>
</feature>
<accession>A0A1E3BK16</accession>